<evidence type="ECO:0000313" key="2">
    <source>
        <dbReference type="Proteomes" id="UP000306954"/>
    </source>
</evidence>
<accession>A0A4T0H087</accession>
<dbReference type="EMBL" id="SPOF01000127">
    <property type="protein sequence ID" value="TIB07127.1"/>
    <property type="molecule type" value="Genomic_DNA"/>
</dbReference>
<proteinExistence type="predicted"/>
<gene>
    <name evidence="1" type="ORF">E3P90_04140</name>
</gene>
<evidence type="ECO:0000313" key="1">
    <source>
        <dbReference type="EMBL" id="TIB07127.1"/>
    </source>
</evidence>
<protein>
    <submittedName>
        <fullName evidence="1">Uncharacterized protein</fullName>
    </submittedName>
</protein>
<dbReference type="PANTHER" id="PTHR37984">
    <property type="entry name" value="PROTEIN CBG26694"/>
    <property type="match status" value="1"/>
</dbReference>
<dbReference type="SUPFAM" id="SSF56672">
    <property type="entry name" value="DNA/RNA polymerases"/>
    <property type="match status" value="1"/>
</dbReference>
<dbReference type="PANTHER" id="PTHR37984:SF5">
    <property type="entry name" value="PROTEIN NYNRIN-LIKE"/>
    <property type="match status" value="1"/>
</dbReference>
<comment type="caution">
    <text evidence="1">The sequence shown here is derived from an EMBL/GenBank/DDBJ whole genome shotgun (WGS) entry which is preliminary data.</text>
</comment>
<dbReference type="Gene3D" id="3.30.70.270">
    <property type="match status" value="1"/>
</dbReference>
<name>A0A4T0H087_WALIC</name>
<dbReference type="AlphaFoldDB" id="A0A4T0H087"/>
<organism evidence="1 2">
    <name type="scientific">Wallemia ichthyophaga</name>
    <dbReference type="NCBI Taxonomy" id="245174"/>
    <lineage>
        <taxon>Eukaryota</taxon>
        <taxon>Fungi</taxon>
        <taxon>Dikarya</taxon>
        <taxon>Basidiomycota</taxon>
        <taxon>Wallemiomycotina</taxon>
        <taxon>Wallemiomycetes</taxon>
        <taxon>Wallemiales</taxon>
        <taxon>Wallemiaceae</taxon>
        <taxon>Wallemia</taxon>
    </lineage>
</organism>
<dbReference type="InterPro" id="IPR043128">
    <property type="entry name" value="Rev_trsase/Diguanyl_cyclase"/>
</dbReference>
<reference evidence="1 2" key="1">
    <citation type="submission" date="2019-03" db="EMBL/GenBank/DDBJ databases">
        <title>Sequencing 23 genomes of Wallemia ichthyophaga.</title>
        <authorList>
            <person name="Gostincar C."/>
        </authorList>
    </citation>
    <scope>NUCLEOTIDE SEQUENCE [LARGE SCALE GENOMIC DNA]</scope>
    <source>
        <strain evidence="1 2">EXF-8621</strain>
    </source>
</reference>
<sequence>MQDILKNKLDQYVADIRRTFKAPRFGPKKAKGEPIIWQVIRCEFAKKRIKFLGYVIDQNGVQPRDDKVKVVTEWPKLSSLTEFQSFMRFLQYYKKFIPNLSQI</sequence>
<dbReference type="InterPro" id="IPR043502">
    <property type="entry name" value="DNA/RNA_pol_sf"/>
</dbReference>
<dbReference type="InterPro" id="IPR050951">
    <property type="entry name" value="Retrovirus_Pol_polyprotein"/>
</dbReference>
<dbReference type="Proteomes" id="UP000306954">
    <property type="component" value="Unassembled WGS sequence"/>
</dbReference>